<keyword evidence="2" id="KW-0238">DNA-binding</keyword>
<proteinExistence type="predicted"/>
<evidence type="ECO:0000256" key="2">
    <source>
        <dbReference type="ARBA" id="ARBA00023125"/>
    </source>
</evidence>
<comment type="caution">
    <text evidence="5">The sequence shown here is derived from an EMBL/GenBank/DDBJ whole genome shotgun (WGS) entry which is preliminary data.</text>
</comment>
<keyword evidence="3" id="KW-0804">Transcription</keyword>
<dbReference type="PANTHER" id="PTHR47893">
    <property type="entry name" value="REGULATORY PROTEIN PCHR"/>
    <property type="match status" value="1"/>
</dbReference>
<sequence length="260" mass="29472">HTVDLHTETAMVELSYCLQGAREIRVSGAEFEVAPGSYTLQFVNPAKASMHFGGDQAFQMLSIGIPVSTFHHFMEEAGGVRSFEFDRIIGDKPYRMFQQTIDPATIILLRHMLQAARGQAVRNIELECRMLELMSSAFSSFLLDGKPPSTKLSKTDRSKIEHAREIILERMAEPPSLMELSRLIGLNDYKLKTGFKEMYGRTVFGYLRDQRLEKAYRLLRSGSTSVIEVSCEVGYSNPSYFAEAFREKYGVNPGEFVRRS</sequence>
<dbReference type="InterPro" id="IPR018060">
    <property type="entry name" value="HTH_AraC"/>
</dbReference>
<name>A0ABS7CGL4_9BACL</name>
<dbReference type="InterPro" id="IPR037923">
    <property type="entry name" value="HTH-like"/>
</dbReference>
<evidence type="ECO:0000313" key="5">
    <source>
        <dbReference type="EMBL" id="MBW7460076.1"/>
    </source>
</evidence>
<dbReference type="EMBL" id="JAHZIK010002003">
    <property type="protein sequence ID" value="MBW7460076.1"/>
    <property type="molecule type" value="Genomic_DNA"/>
</dbReference>
<evidence type="ECO:0000313" key="6">
    <source>
        <dbReference type="Proteomes" id="UP001519887"/>
    </source>
</evidence>
<dbReference type="InterPro" id="IPR053142">
    <property type="entry name" value="PchR_regulatory_protein"/>
</dbReference>
<dbReference type="PANTHER" id="PTHR47893:SF1">
    <property type="entry name" value="REGULATORY PROTEIN PCHR"/>
    <property type="match status" value="1"/>
</dbReference>
<dbReference type="Gene3D" id="1.10.10.60">
    <property type="entry name" value="Homeodomain-like"/>
    <property type="match status" value="2"/>
</dbReference>
<feature type="domain" description="HTH araC/xylS-type" evidence="4">
    <location>
        <begin position="161"/>
        <end position="259"/>
    </location>
</feature>
<accession>A0ABS7CGL4</accession>
<evidence type="ECO:0000259" key="4">
    <source>
        <dbReference type="PROSITE" id="PS01124"/>
    </source>
</evidence>
<protein>
    <submittedName>
        <fullName evidence="5">AraC family transcriptional regulator</fullName>
    </submittedName>
</protein>
<dbReference type="SMART" id="SM00342">
    <property type="entry name" value="HTH_ARAC"/>
    <property type="match status" value="1"/>
</dbReference>
<dbReference type="InterPro" id="IPR009057">
    <property type="entry name" value="Homeodomain-like_sf"/>
</dbReference>
<dbReference type="PROSITE" id="PS01124">
    <property type="entry name" value="HTH_ARAC_FAMILY_2"/>
    <property type="match status" value="1"/>
</dbReference>
<gene>
    <name evidence="5" type="ORF">K0U00_39040</name>
</gene>
<dbReference type="Proteomes" id="UP001519887">
    <property type="component" value="Unassembled WGS sequence"/>
</dbReference>
<evidence type="ECO:0000256" key="1">
    <source>
        <dbReference type="ARBA" id="ARBA00023015"/>
    </source>
</evidence>
<dbReference type="SUPFAM" id="SSF46689">
    <property type="entry name" value="Homeodomain-like"/>
    <property type="match status" value="2"/>
</dbReference>
<dbReference type="InterPro" id="IPR020449">
    <property type="entry name" value="Tscrpt_reg_AraC-type_HTH"/>
</dbReference>
<evidence type="ECO:0000256" key="3">
    <source>
        <dbReference type="ARBA" id="ARBA00023163"/>
    </source>
</evidence>
<keyword evidence="1" id="KW-0805">Transcription regulation</keyword>
<reference evidence="5 6" key="1">
    <citation type="submission" date="2021-07" db="EMBL/GenBank/DDBJ databases">
        <title>Paenibacillus radiodurans sp. nov., isolated from the southeastern edge of Tengger Desert.</title>
        <authorList>
            <person name="Zhang G."/>
        </authorList>
    </citation>
    <scope>NUCLEOTIDE SEQUENCE [LARGE SCALE GENOMIC DNA]</scope>
    <source>
        <strain evidence="5 6">CCM 7311</strain>
    </source>
</reference>
<keyword evidence="6" id="KW-1185">Reference proteome</keyword>
<dbReference type="Pfam" id="PF12833">
    <property type="entry name" value="HTH_18"/>
    <property type="match status" value="1"/>
</dbReference>
<organism evidence="5 6">
    <name type="scientific">Paenibacillus sepulcri</name>
    <dbReference type="NCBI Taxonomy" id="359917"/>
    <lineage>
        <taxon>Bacteria</taxon>
        <taxon>Bacillati</taxon>
        <taxon>Bacillota</taxon>
        <taxon>Bacilli</taxon>
        <taxon>Bacillales</taxon>
        <taxon>Paenibacillaceae</taxon>
        <taxon>Paenibacillus</taxon>
    </lineage>
</organism>
<dbReference type="SUPFAM" id="SSF51215">
    <property type="entry name" value="Regulatory protein AraC"/>
    <property type="match status" value="1"/>
</dbReference>
<dbReference type="PRINTS" id="PR00032">
    <property type="entry name" value="HTHARAC"/>
</dbReference>
<feature type="non-terminal residue" evidence="5">
    <location>
        <position position="1"/>
    </location>
</feature>